<dbReference type="AlphaFoldDB" id="A0A1A8TVC1"/>
<dbReference type="GO" id="GO:0016747">
    <property type="term" value="F:acyltransferase activity, transferring groups other than amino-acyl groups"/>
    <property type="evidence" value="ECO:0007669"/>
    <property type="project" value="InterPro"/>
</dbReference>
<proteinExistence type="predicted"/>
<evidence type="ECO:0000313" key="3">
    <source>
        <dbReference type="Proteomes" id="UP000092544"/>
    </source>
</evidence>
<evidence type="ECO:0000259" key="1">
    <source>
        <dbReference type="PROSITE" id="PS51186"/>
    </source>
</evidence>
<dbReference type="Proteomes" id="UP000092544">
    <property type="component" value="Unassembled WGS sequence"/>
</dbReference>
<feature type="domain" description="N-acetyltransferase" evidence="1">
    <location>
        <begin position="28"/>
        <end position="166"/>
    </location>
</feature>
<dbReference type="CDD" id="cd04301">
    <property type="entry name" value="NAT_SF"/>
    <property type="match status" value="1"/>
</dbReference>
<keyword evidence="2" id="KW-0808">Transferase</keyword>
<dbReference type="Gene3D" id="3.40.630.30">
    <property type="match status" value="1"/>
</dbReference>
<sequence>MSMTDKSVSKVSLISIESTSRRVLENLFHYYVYDMSEFMGWAPNDQGQFPFRLSQFDVYWQREDHFPYFIYVEGELAGFALVRKYPANRSVYDIEQFFVLRKFKGQGVGKQVLELILKSYPGKWQIRVLKENTGALHFWKSAVSRIVGSDYRLCEDIDVDLTMHFVRFQVST</sequence>
<reference evidence="2 3" key="1">
    <citation type="submission" date="2016-06" db="EMBL/GenBank/DDBJ databases">
        <authorList>
            <person name="Kjaerup R.B."/>
            <person name="Dalgaard T.S."/>
            <person name="Juul-Madsen H.R."/>
        </authorList>
    </citation>
    <scope>NUCLEOTIDE SEQUENCE [LARGE SCALE GENOMIC DNA]</scope>
    <source>
        <strain evidence="2 3">CECT 8886</strain>
    </source>
</reference>
<gene>
    <name evidence="2" type="ORF">MSP8886_04233</name>
</gene>
<evidence type="ECO:0000313" key="2">
    <source>
        <dbReference type="EMBL" id="SBS37708.1"/>
    </source>
</evidence>
<keyword evidence="3" id="KW-1185">Reference proteome</keyword>
<dbReference type="InterPro" id="IPR016181">
    <property type="entry name" value="Acyl_CoA_acyltransferase"/>
</dbReference>
<dbReference type="PROSITE" id="PS51186">
    <property type="entry name" value="GNAT"/>
    <property type="match status" value="1"/>
</dbReference>
<protein>
    <submittedName>
        <fullName evidence="2">Acetyltransferase (GNAT) family protein</fullName>
    </submittedName>
</protein>
<accession>A0A1A8TVC1</accession>
<dbReference type="SUPFAM" id="SSF55729">
    <property type="entry name" value="Acyl-CoA N-acyltransferases (Nat)"/>
    <property type="match status" value="1"/>
</dbReference>
<name>A0A1A8TVC1_9GAMM</name>
<dbReference type="STRING" id="1792290.MSP8886_04233"/>
<dbReference type="EMBL" id="FLOB01000021">
    <property type="protein sequence ID" value="SBS37708.1"/>
    <property type="molecule type" value="Genomic_DNA"/>
</dbReference>
<organism evidence="2 3">
    <name type="scientific">Marinomonas spartinae</name>
    <dbReference type="NCBI Taxonomy" id="1792290"/>
    <lineage>
        <taxon>Bacteria</taxon>
        <taxon>Pseudomonadati</taxon>
        <taxon>Pseudomonadota</taxon>
        <taxon>Gammaproteobacteria</taxon>
        <taxon>Oceanospirillales</taxon>
        <taxon>Oceanospirillaceae</taxon>
        <taxon>Marinomonas</taxon>
    </lineage>
</organism>
<dbReference type="InterPro" id="IPR000182">
    <property type="entry name" value="GNAT_dom"/>
</dbReference>
<dbReference type="Pfam" id="PF00583">
    <property type="entry name" value="Acetyltransf_1"/>
    <property type="match status" value="1"/>
</dbReference>